<evidence type="ECO:0000256" key="1">
    <source>
        <dbReference type="ARBA" id="ARBA00022801"/>
    </source>
</evidence>
<dbReference type="AlphaFoldDB" id="A0A1M7UFU8"/>
<dbReference type="OrthoDB" id="3181909at2"/>
<dbReference type="Proteomes" id="UP000184428">
    <property type="component" value="Unassembled WGS sequence"/>
</dbReference>
<dbReference type="Gene3D" id="3.40.50.1820">
    <property type="entry name" value="alpha/beta hydrolase"/>
    <property type="match status" value="1"/>
</dbReference>
<dbReference type="GO" id="GO:0016787">
    <property type="term" value="F:hydrolase activity"/>
    <property type="evidence" value="ECO:0007669"/>
    <property type="project" value="UniProtKB-KW"/>
</dbReference>
<name>A0A1M7UFU8_9ACTN</name>
<gene>
    <name evidence="3" type="ORF">SAMN05660350_03179</name>
</gene>
<dbReference type="InterPro" id="IPR013094">
    <property type="entry name" value="AB_hydrolase_3"/>
</dbReference>
<dbReference type="RefSeq" id="WP_083606362.1">
    <property type="nucleotide sequence ID" value="NZ_FRDM01000017.1"/>
</dbReference>
<organism evidence="3 4">
    <name type="scientific">Geodermatophilus obscurus</name>
    <dbReference type="NCBI Taxonomy" id="1861"/>
    <lineage>
        <taxon>Bacteria</taxon>
        <taxon>Bacillati</taxon>
        <taxon>Actinomycetota</taxon>
        <taxon>Actinomycetes</taxon>
        <taxon>Geodermatophilales</taxon>
        <taxon>Geodermatophilaceae</taxon>
        <taxon>Geodermatophilus</taxon>
    </lineage>
</organism>
<proteinExistence type="predicted"/>
<evidence type="ECO:0000313" key="3">
    <source>
        <dbReference type="EMBL" id="SHN81868.1"/>
    </source>
</evidence>
<protein>
    <submittedName>
        <fullName evidence="3">Acetyl esterase</fullName>
    </submittedName>
</protein>
<dbReference type="Pfam" id="PF07859">
    <property type="entry name" value="Abhydrolase_3"/>
    <property type="match status" value="1"/>
</dbReference>
<dbReference type="InterPro" id="IPR029058">
    <property type="entry name" value="AB_hydrolase_fold"/>
</dbReference>
<accession>A0A1M7UFU8</accession>
<reference evidence="3 4" key="1">
    <citation type="submission" date="2016-12" db="EMBL/GenBank/DDBJ databases">
        <authorList>
            <person name="Song W.-J."/>
            <person name="Kurnit D.M."/>
        </authorList>
    </citation>
    <scope>NUCLEOTIDE SEQUENCE [LARGE SCALE GENOMIC DNA]</scope>
    <source>
        <strain evidence="3 4">DSM 43162</strain>
    </source>
</reference>
<sequence>MQRAEDGGPRADGPTARMDLRVRLLGLLARRFSITGLDAEGIAEAQTRHPGHNRVIDFVFGGVAPGTEQEEVEVAGQIGSLRARVHRPAGAEGPLPLVVDFHGGGWVLGDLDGVDWHCSSVAAAVGAVVVSVDYRLAPTHRWPAGPEDCYAALCDVVARAAEFGADPDRVAVMGDSAGGNLSAVVALMARDRTGPRIAFQGLVYPATDLTLSSPSVDENADAPVLTRADCVAFRDHYLGGQDPLDPYASPLFAADHSGLPPALVQVAELDPIRDDGLRYAAALRAAGVPVRTTTYVGMPHGYLSFPGFCRSAPQAMAELCAELALHLRAEAPEPRT</sequence>
<dbReference type="InterPro" id="IPR050300">
    <property type="entry name" value="GDXG_lipolytic_enzyme"/>
</dbReference>
<dbReference type="PANTHER" id="PTHR48081:SF8">
    <property type="entry name" value="ALPHA_BETA HYDROLASE FOLD-3 DOMAIN-CONTAINING PROTEIN-RELATED"/>
    <property type="match status" value="1"/>
</dbReference>
<dbReference type="EMBL" id="FRDM01000017">
    <property type="protein sequence ID" value="SHN81868.1"/>
    <property type="molecule type" value="Genomic_DNA"/>
</dbReference>
<keyword evidence="1" id="KW-0378">Hydrolase</keyword>
<dbReference type="PANTHER" id="PTHR48081">
    <property type="entry name" value="AB HYDROLASE SUPERFAMILY PROTEIN C4A8.06C"/>
    <property type="match status" value="1"/>
</dbReference>
<dbReference type="SUPFAM" id="SSF53474">
    <property type="entry name" value="alpha/beta-Hydrolases"/>
    <property type="match status" value="1"/>
</dbReference>
<feature type="domain" description="Alpha/beta hydrolase fold-3" evidence="2">
    <location>
        <begin position="98"/>
        <end position="303"/>
    </location>
</feature>
<evidence type="ECO:0000259" key="2">
    <source>
        <dbReference type="Pfam" id="PF07859"/>
    </source>
</evidence>
<evidence type="ECO:0000313" key="4">
    <source>
        <dbReference type="Proteomes" id="UP000184428"/>
    </source>
</evidence>